<dbReference type="Proteomes" id="UP000288711">
    <property type="component" value="Unassembled WGS sequence"/>
</dbReference>
<keyword evidence="2" id="KW-0203">Cytokinin biosynthesis</keyword>
<comment type="catalytic activity">
    <reaction evidence="2">
        <text>N(6)-(dimethylallyl)adenosine 5'-phosphate + H2O = N(6)-dimethylallyladenine + D-ribose 5-phosphate</text>
        <dbReference type="Rhea" id="RHEA:48560"/>
        <dbReference type="ChEBI" id="CHEBI:15377"/>
        <dbReference type="ChEBI" id="CHEBI:17660"/>
        <dbReference type="ChEBI" id="CHEBI:57526"/>
        <dbReference type="ChEBI" id="CHEBI:78346"/>
        <dbReference type="EC" id="3.2.2.n1"/>
    </reaction>
</comment>
<dbReference type="GO" id="GO:0005829">
    <property type="term" value="C:cytosol"/>
    <property type="evidence" value="ECO:0007669"/>
    <property type="project" value="TreeGrafter"/>
</dbReference>
<comment type="caution">
    <text evidence="3">The sequence shown here is derived from an EMBL/GenBank/DDBJ whole genome shotgun (WGS) entry which is preliminary data.</text>
</comment>
<dbReference type="GO" id="GO:0009691">
    <property type="term" value="P:cytokinin biosynthetic process"/>
    <property type="evidence" value="ECO:0007669"/>
    <property type="project" value="UniProtKB-UniRule"/>
</dbReference>
<gene>
    <name evidence="3" type="ORF">CWN80_05630</name>
</gene>
<dbReference type="EMBL" id="PIPF01000005">
    <property type="protein sequence ID" value="RWU84301.1"/>
    <property type="molecule type" value="Genomic_DNA"/>
</dbReference>
<evidence type="ECO:0000256" key="1">
    <source>
        <dbReference type="ARBA" id="ARBA00006763"/>
    </source>
</evidence>
<comment type="catalytic activity">
    <reaction evidence="2">
        <text>9-ribosyl-trans-zeatin 5'-phosphate + H2O = trans-zeatin + D-ribose 5-phosphate</text>
        <dbReference type="Rhea" id="RHEA:48564"/>
        <dbReference type="ChEBI" id="CHEBI:15377"/>
        <dbReference type="ChEBI" id="CHEBI:16522"/>
        <dbReference type="ChEBI" id="CHEBI:78346"/>
        <dbReference type="ChEBI" id="CHEBI:87947"/>
        <dbReference type="EC" id="3.2.2.n1"/>
    </reaction>
</comment>
<protein>
    <recommendedName>
        <fullName evidence="2">Cytokinin riboside 5'-monophosphate phosphoribohydrolase</fullName>
        <ecNumber evidence="2">3.2.2.n1</ecNumber>
    </recommendedName>
</protein>
<comment type="similarity">
    <text evidence="1 2">Belongs to the LOG family.</text>
</comment>
<dbReference type="AlphaFoldDB" id="A0A444B7C6"/>
<evidence type="ECO:0000313" key="4">
    <source>
        <dbReference type="Proteomes" id="UP000288711"/>
    </source>
</evidence>
<keyword evidence="4" id="KW-1185">Reference proteome</keyword>
<organism evidence="3 4">
    <name type="scientific">Janibacter hoylei PVAS-1</name>
    <dbReference type="NCBI Taxonomy" id="1210046"/>
    <lineage>
        <taxon>Bacteria</taxon>
        <taxon>Bacillati</taxon>
        <taxon>Actinomycetota</taxon>
        <taxon>Actinomycetes</taxon>
        <taxon>Micrococcales</taxon>
        <taxon>Intrasporangiaceae</taxon>
        <taxon>Janibacter</taxon>
    </lineage>
</organism>
<keyword evidence="2" id="KW-0378">Hydrolase</keyword>
<dbReference type="GO" id="GO:0102682">
    <property type="term" value="F:cytokinin riboside 5'-monophosphate phosphoribohydrolase activity"/>
    <property type="evidence" value="ECO:0007669"/>
    <property type="project" value="RHEA"/>
</dbReference>
<accession>A0A444B7C6</accession>
<dbReference type="InterPro" id="IPR005269">
    <property type="entry name" value="LOG"/>
</dbReference>
<dbReference type="PANTHER" id="PTHR31223">
    <property type="entry name" value="LOG FAMILY PROTEIN YJL055W"/>
    <property type="match status" value="1"/>
</dbReference>
<evidence type="ECO:0000256" key="2">
    <source>
        <dbReference type="RuleBase" id="RU363015"/>
    </source>
</evidence>
<sequence length="217" mass="23362">MPPVCRLPRSLRSLLCKRLEGLYRRPVITRLTVFCGSTPGTDPRWVDFAHDVGAELARREIGLVYGAGGGGLMGAVAQGALDAGGEVIGVIPSFMIEREWGRDDLTEVHVVETMHERKALMADLTSAFLALPGGMGTLEEVFEVWTWRQIGLLDKPVGFLDADGFWTPLLESLRGISQAGFMSQASLDDVVVAPDLDAALAGLEARGSGTRLLRAVT</sequence>
<dbReference type="Gene3D" id="3.40.50.450">
    <property type="match status" value="1"/>
</dbReference>
<dbReference type="Pfam" id="PF03641">
    <property type="entry name" value="Lysine_decarbox"/>
    <property type="match status" value="1"/>
</dbReference>
<dbReference type="PANTHER" id="PTHR31223:SF70">
    <property type="entry name" value="LOG FAMILY PROTEIN YJL055W"/>
    <property type="match status" value="1"/>
</dbReference>
<dbReference type="InterPro" id="IPR031100">
    <property type="entry name" value="LOG_fam"/>
</dbReference>
<name>A0A444B7C6_9MICO</name>
<dbReference type="EC" id="3.2.2.n1" evidence="2"/>
<evidence type="ECO:0000313" key="3">
    <source>
        <dbReference type="EMBL" id="RWU84301.1"/>
    </source>
</evidence>
<proteinExistence type="inferred from homology"/>
<dbReference type="NCBIfam" id="TIGR00730">
    <property type="entry name" value="Rossman fold protein, TIGR00730 family"/>
    <property type="match status" value="1"/>
</dbReference>
<reference evidence="3 4" key="1">
    <citation type="journal article" date="2009" name="Int. J. Syst. Evol. Microbiol.">
        <title>Janibacter hoylei sp. nov., Bacillus isronensis sp. nov. and Bacillus aryabhattai sp. nov., isolated from cryotubes used for collecting air from the upper atmosphere.</title>
        <authorList>
            <person name="Shivaji S."/>
            <person name="Chaturvedi P."/>
            <person name="Begum Z."/>
            <person name="Pindi P.K."/>
            <person name="Manorama R."/>
            <person name="Padmanaban D.A."/>
            <person name="Shouche Y.S."/>
            <person name="Pawar S."/>
            <person name="Vaishampayan P."/>
            <person name="Dutt C.B."/>
            <person name="Datta G.N."/>
            <person name="Manchanda R.K."/>
            <person name="Rao U.R."/>
            <person name="Bhargava P.M."/>
            <person name="Narlikar J.V."/>
        </authorList>
    </citation>
    <scope>NUCLEOTIDE SEQUENCE [LARGE SCALE GENOMIC DNA]</scope>
    <source>
        <strain evidence="3 4">PVAS-1</strain>
    </source>
</reference>
<dbReference type="SUPFAM" id="SSF102405">
    <property type="entry name" value="MCP/YpsA-like"/>
    <property type="match status" value="1"/>
</dbReference>